<feature type="domain" description="HD" evidence="1">
    <location>
        <begin position="32"/>
        <end position="117"/>
    </location>
</feature>
<dbReference type="EMBL" id="MRTP01000001">
    <property type="protein sequence ID" value="OMF57225.1"/>
    <property type="molecule type" value="Genomic_DNA"/>
</dbReference>
<reference evidence="2 3" key="1">
    <citation type="submission" date="2016-11" db="EMBL/GenBank/DDBJ databases">
        <title>Paenibacillus species isolates.</title>
        <authorList>
            <person name="Beno S.M."/>
        </authorList>
    </citation>
    <scope>NUCLEOTIDE SEQUENCE [LARGE SCALE GENOMIC DNA]</scope>
    <source>
        <strain evidence="2 3">FSL R5-0378</strain>
    </source>
</reference>
<name>A0A1R1EZH8_9BACL</name>
<dbReference type="STRING" id="297318.BK138_00955"/>
<dbReference type="GO" id="GO:0016787">
    <property type="term" value="F:hydrolase activity"/>
    <property type="evidence" value="ECO:0007669"/>
    <property type="project" value="UniProtKB-KW"/>
</dbReference>
<protein>
    <submittedName>
        <fullName evidence="2">Phosphohydrolase</fullName>
    </submittedName>
</protein>
<evidence type="ECO:0000313" key="3">
    <source>
        <dbReference type="Proteomes" id="UP000187172"/>
    </source>
</evidence>
<keyword evidence="3" id="KW-1185">Reference proteome</keyword>
<dbReference type="AlphaFoldDB" id="A0A1R1EZH8"/>
<evidence type="ECO:0000259" key="1">
    <source>
        <dbReference type="Pfam" id="PF01966"/>
    </source>
</evidence>
<dbReference type="PANTHER" id="PTHR35569">
    <property type="entry name" value="CYANAMIDE HYDRATASE DDI2-RELATED"/>
    <property type="match status" value="1"/>
</dbReference>
<comment type="caution">
    <text evidence="2">The sequence shown here is derived from an EMBL/GenBank/DDBJ whole genome shotgun (WGS) entry which is preliminary data.</text>
</comment>
<dbReference type="InterPro" id="IPR006674">
    <property type="entry name" value="HD_domain"/>
</dbReference>
<dbReference type="RefSeq" id="WP_076164746.1">
    <property type="nucleotide sequence ID" value="NZ_MRTP01000001.1"/>
</dbReference>
<dbReference type="Pfam" id="PF01966">
    <property type="entry name" value="HD"/>
    <property type="match status" value="1"/>
</dbReference>
<organism evidence="2 3">
    <name type="scientific">Paenibacillus rhizosphaerae</name>
    <dbReference type="NCBI Taxonomy" id="297318"/>
    <lineage>
        <taxon>Bacteria</taxon>
        <taxon>Bacillati</taxon>
        <taxon>Bacillota</taxon>
        <taxon>Bacilli</taxon>
        <taxon>Bacillales</taxon>
        <taxon>Paenibacillaceae</taxon>
        <taxon>Paenibacillus</taxon>
    </lineage>
</organism>
<sequence length="212" mass="24399">MSMSIADIQIPDSKLAKEAAELLREHGDDLLWNHSNRVFLFAAFKGNLNQLKYDPELLYISSLFHDLGLTPAFRSPDKRFEVDGANAARDFLQSRGVPEESIRLVWDAVALHTTIGIVEYKETEAALMNFGVGYDVVGKNFELISEEIRRQIVDAFPRNRFKHNILRAFFEGFKHKPETTYGTINADICELFLPGYKRPNFCHHVLHSRWDE</sequence>
<gene>
    <name evidence="2" type="ORF">BK138_00955</name>
</gene>
<dbReference type="Gene3D" id="1.10.3210.10">
    <property type="entry name" value="Hypothetical protein af1432"/>
    <property type="match status" value="1"/>
</dbReference>
<dbReference type="SUPFAM" id="SSF109604">
    <property type="entry name" value="HD-domain/PDEase-like"/>
    <property type="match status" value="1"/>
</dbReference>
<accession>A0A1R1EZH8</accession>
<evidence type="ECO:0000313" key="2">
    <source>
        <dbReference type="EMBL" id="OMF57225.1"/>
    </source>
</evidence>
<proteinExistence type="predicted"/>
<keyword evidence="2" id="KW-0378">Hydrolase</keyword>
<dbReference type="PANTHER" id="PTHR35569:SF1">
    <property type="entry name" value="CYANAMIDE HYDRATASE DDI2-RELATED"/>
    <property type="match status" value="1"/>
</dbReference>
<dbReference type="Proteomes" id="UP000187172">
    <property type="component" value="Unassembled WGS sequence"/>
</dbReference>